<dbReference type="EMBL" id="CP002400">
    <property type="protein sequence ID" value="ADU27671.1"/>
    <property type="molecule type" value="Genomic_DNA"/>
</dbReference>
<keyword evidence="3" id="KW-1185">Reference proteome</keyword>
<feature type="signal peptide" evidence="1">
    <location>
        <begin position="1"/>
        <end position="28"/>
    </location>
</feature>
<evidence type="ECO:0000313" key="2">
    <source>
        <dbReference type="EMBL" id="ADU27671.1"/>
    </source>
</evidence>
<dbReference type="eggNOG" id="ENOG5031K93">
    <property type="taxonomic scope" value="Bacteria"/>
</dbReference>
<dbReference type="KEGG" id="eha:Ethha_2154"/>
<name>E6U3Z1_ETHHY</name>
<dbReference type="NCBIfam" id="TIGR02837">
    <property type="entry name" value="spore_II_R"/>
    <property type="match status" value="1"/>
</dbReference>
<dbReference type="AlphaFoldDB" id="E6U3Z1"/>
<dbReference type="Pfam" id="PF09551">
    <property type="entry name" value="Spore_II_R"/>
    <property type="match status" value="1"/>
</dbReference>
<protein>
    <submittedName>
        <fullName evidence="2">Stage II sporulation protein R</fullName>
    </submittedName>
</protein>
<dbReference type="Proteomes" id="UP000001551">
    <property type="component" value="Chromosome"/>
</dbReference>
<sequence length="209" mass="23271">MLKIEKAILIGFLVAVVTMMAANFSAFAAQSSDIRQKVFRLHILANSDSAADQALKLKVRDRILAESGTLFQSADNKAQVIQEARADLPQIETIAQDEIRREGYTYPVKAQVVHMYFNTRVYGNVTLPAGDYDALRITIGAAKGHNWWCVLFPPLCLPSAEGEEKLEENLTPSESNTVTHGSQPQIEVKFKTLELLESVKSTISSWFQK</sequence>
<dbReference type="RefSeq" id="WP_013486019.1">
    <property type="nucleotide sequence ID" value="NC_014828.1"/>
</dbReference>
<organism evidence="2 3">
    <name type="scientific">Ethanoligenens harbinense (strain DSM 18485 / JCM 12961 / CGMCC 1.5033 / YUAN-3)</name>
    <dbReference type="NCBI Taxonomy" id="663278"/>
    <lineage>
        <taxon>Bacteria</taxon>
        <taxon>Bacillati</taxon>
        <taxon>Bacillota</taxon>
        <taxon>Clostridia</taxon>
        <taxon>Eubacteriales</taxon>
        <taxon>Oscillospiraceae</taxon>
        <taxon>Ethanoligenens</taxon>
    </lineage>
</organism>
<evidence type="ECO:0000313" key="3">
    <source>
        <dbReference type="Proteomes" id="UP000001551"/>
    </source>
</evidence>
<gene>
    <name evidence="2" type="ordered locus">Ethha_2154</name>
</gene>
<proteinExistence type="predicted"/>
<feature type="chain" id="PRO_5003209847" evidence="1">
    <location>
        <begin position="29"/>
        <end position="209"/>
    </location>
</feature>
<keyword evidence="1" id="KW-0732">Signal</keyword>
<dbReference type="InterPro" id="IPR014202">
    <property type="entry name" value="Spore_II_R"/>
</dbReference>
<dbReference type="HOGENOM" id="CLU_069310_1_0_9"/>
<reference evidence="2 3" key="1">
    <citation type="submission" date="2010-12" db="EMBL/GenBank/DDBJ databases">
        <title>Complete sequence of Ethanoligenens harbinense YUAN-3.</title>
        <authorList>
            <person name="Lucas S."/>
            <person name="Copeland A."/>
            <person name="Lapidus A."/>
            <person name="Cheng J.-F."/>
            <person name="Bruce D."/>
            <person name="Goodwin L."/>
            <person name="Pitluck S."/>
            <person name="Chertkov O."/>
            <person name="Misra M."/>
            <person name="Detter J.C."/>
            <person name="Han C."/>
            <person name="Tapia R."/>
            <person name="Land M."/>
            <person name="Hauser L."/>
            <person name="Jeffries C."/>
            <person name="Kyrpides N."/>
            <person name="Ivanova N."/>
            <person name="Mikhailova N."/>
            <person name="Wang A."/>
            <person name="Mouttaki H."/>
            <person name="He Z."/>
            <person name="Zhou J."/>
            <person name="Hemme C.L."/>
            <person name="Woyke T."/>
        </authorList>
    </citation>
    <scope>NUCLEOTIDE SEQUENCE [LARGE SCALE GENOMIC DNA]</scope>
    <source>
        <strain evidence="3">DSM 18485 / JCM 12961 / CGMCC 1.5033 / YUAN-3</strain>
    </source>
</reference>
<evidence type="ECO:0000256" key="1">
    <source>
        <dbReference type="SAM" id="SignalP"/>
    </source>
</evidence>
<accession>E6U3Z1</accession>
<dbReference type="STRING" id="663278.Ethha_2154"/>